<keyword evidence="4" id="KW-1185">Reference proteome</keyword>
<proteinExistence type="predicted"/>
<dbReference type="InterPro" id="IPR043741">
    <property type="entry name" value="DUF5686"/>
</dbReference>
<organism evidence="2 3">
    <name type="scientific">Prolixibacter denitrificans</name>
    <dbReference type="NCBI Taxonomy" id="1541063"/>
    <lineage>
        <taxon>Bacteria</taxon>
        <taxon>Pseudomonadati</taxon>
        <taxon>Bacteroidota</taxon>
        <taxon>Bacteroidia</taxon>
        <taxon>Marinilabiliales</taxon>
        <taxon>Prolixibacteraceae</taxon>
        <taxon>Prolixibacter</taxon>
    </lineage>
</organism>
<dbReference type="AlphaFoldDB" id="A0A2P8CKP1"/>
<protein>
    <submittedName>
        <fullName evidence="2">Carboxypeptidase-like protein</fullName>
    </submittedName>
    <submittedName>
        <fullName evidence="1">Membrane protein</fullName>
    </submittedName>
</protein>
<dbReference type="OrthoDB" id="9805121at2"/>
<dbReference type="Pfam" id="PF13715">
    <property type="entry name" value="CarbopepD_reg_2"/>
    <property type="match status" value="1"/>
</dbReference>
<gene>
    <name evidence="2" type="ORF">CLV93_101478</name>
    <name evidence="1" type="ORF">JCM18694_03830</name>
</gene>
<dbReference type="RefSeq" id="WP_106540549.1">
    <property type="nucleotide sequence ID" value="NZ_BLAU01000001.1"/>
</dbReference>
<keyword evidence="2" id="KW-0645">Protease</keyword>
<evidence type="ECO:0000313" key="1">
    <source>
        <dbReference type="EMBL" id="GET20137.1"/>
    </source>
</evidence>
<accession>A0A2P8CKP1</accession>
<sequence>MSLTNSKINRIIRLVITGWTLLLALPLHAQTISGRVFDEETGEPLPFVNIVYNSRQEGTVSNIDGYFTVPSAKAAYLRVSYMGYRTQYLDKQHLLQKPLIIRLLPAEIQLQAVNVFPGKNPAETIMEKVLRNRKQNDPDDLNGYRYTAYNRFWITTEPTKKTLFPTDTTAIRLLQRSKKQHLFLIETVSRKNAEKPNREHEEILQSRVSGIQNPSFMLLATQLQSFSVYRNQFQLLNQEFLSPLSRNAIRNYLFLLRDTLYSPEGDSLFVISFQPRKNRNFNGMTGTLHINSNGYAVETFLSRPAHLEKGTPEINIRQKYNRLPDGHWFPLELDTELKFHLNELPGAKSSDSTLNKVQLVGKSRTYLMQREANPVFTAKDFPKNAVTFSGDKQPLPANLQQFRESHTSPLDAETYRVIDSLGRASHLEQKLQTFKSVINGKVPLGPIDWDWKRLVSYNRYEGLKLGLGLETNSGLSRYFSIGGYGTYGFQDKKIRHGEWLNLFPSGYRDLRLQFSYQDENMEIGGNDFLEKRDLFQPEFFRDLLIRHMYATRRYSAKFLFRPLQTLKIQLTGDASDNRFSVIGADSVQKYKLSRVGIQLRFAPGEKTYKAPDGIYTFKPAASEWFLNAYRGVPWLDGQHSYTKLELKGRMKFMLTPSGATHLTIKAGDVTGDVPYPELFNGNGSYTSNFALLAPYSFATMRMNEFISNQYAAVFIRQSLGKLFMHSNTGFHPEILLVQNAGVGKLDDKYRNAYQPSAVDFRKGYLESGLELDNLLPTGLLSYGLGVYYRYGPYALPNSSDNWAFKIGLFLNFQKQ</sequence>
<dbReference type="Gene3D" id="2.60.40.1120">
    <property type="entry name" value="Carboxypeptidase-like, regulatory domain"/>
    <property type="match status" value="1"/>
</dbReference>
<comment type="caution">
    <text evidence="2">The sequence shown here is derived from an EMBL/GenBank/DDBJ whole genome shotgun (WGS) entry which is preliminary data.</text>
</comment>
<dbReference type="Pfam" id="PF18939">
    <property type="entry name" value="DUF5686"/>
    <property type="match status" value="1"/>
</dbReference>
<dbReference type="SUPFAM" id="SSF49464">
    <property type="entry name" value="Carboxypeptidase regulatory domain-like"/>
    <property type="match status" value="1"/>
</dbReference>
<keyword evidence="2" id="KW-0121">Carboxypeptidase</keyword>
<evidence type="ECO:0000313" key="3">
    <source>
        <dbReference type="Proteomes" id="UP000240621"/>
    </source>
</evidence>
<evidence type="ECO:0000313" key="4">
    <source>
        <dbReference type="Proteomes" id="UP000396862"/>
    </source>
</evidence>
<dbReference type="EMBL" id="BLAU01000001">
    <property type="protein sequence ID" value="GET20137.1"/>
    <property type="molecule type" value="Genomic_DNA"/>
</dbReference>
<name>A0A2P8CKP1_9BACT</name>
<dbReference type="EMBL" id="PYGC01000001">
    <property type="protein sequence ID" value="PSK85515.1"/>
    <property type="molecule type" value="Genomic_DNA"/>
</dbReference>
<evidence type="ECO:0000313" key="2">
    <source>
        <dbReference type="EMBL" id="PSK85515.1"/>
    </source>
</evidence>
<dbReference type="GO" id="GO:0004180">
    <property type="term" value="F:carboxypeptidase activity"/>
    <property type="evidence" value="ECO:0007669"/>
    <property type="project" value="UniProtKB-KW"/>
</dbReference>
<reference evidence="2 3" key="1">
    <citation type="submission" date="2018-03" db="EMBL/GenBank/DDBJ databases">
        <title>Genomic Encyclopedia of Archaeal and Bacterial Type Strains, Phase II (KMG-II): from individual species to whole genera.</title>
        <authorList>
            <person name="Goeker M."/>
        </authorList>
    </citation>
    <scope>NUCLEOTIDE SEQUENCE [LARGE SCALE GENOMIC DNA]</scope>
    <source>
        <strain evidence="2 3">DSM 27267</strain>
    </source>
</reference>
<dbReference type="Proteomes" id="UP000240621">
    <property type="component" value="Unassembled WGS sequence"/>
</dbReference>
<dbReference type="InterPro" id="IPR008969">
    <property type="entry name" value="CarboxyPept-like_regulatory"/>
</dbReference>
<keyword evidence="2" id="KW-0378">Hydrolase</keyword>
<dbReference type="Proteomes" id="UP000396862">
    <property type="component" value="Unassembled WGS sequence"/>
</dbReference>
<reference evidence="1 4" key="2">
    <citation type="submission" date="2019-10" db="EMBL/GenBank/DDBJ databases">
        <title>Prolixibacter strains distinguished by the presence of nitrate reductase genes were adept at nitrate-dependent anaerobic corrosion of metallic iron and carbon steel.</title>
        <authorList>
            <person name="Iino T."/>
            <person name="Shono N."/>
            <person name="Ito K."/>
            <person name="Nakamura R."/>
            <person name="Sueoka K."/>
            <person name="Harayama S."/>
            <person name="Ohkuma M."/>
        </authorList>
    </citation>
    <scope>NUCLEOTIDE SEQUENCE [LARGE SCALE GENOMIC DNA]</scope>
    <source>
        <strain evidence="1 4">MIC1-1</strain>
    </source>
</reference>